<dbReference type="InterPro" id="IPR002559">
    <property type="entry name" value="Transposase_11"/>
</dbReference>
<gene>
    <name evidence="2" type="ORF">PPGU16_58290</name>
</gene>
<keyword evidence="2" id="KW-0614">Plasmid</keyword>
<evidence type="ECO:0000313" key="2">
    <source>
        <dbReference type="EMBL" id="BCF92762.1"/>
    </source>
</evidence>
<dbReference type="GO" id="GO:0003677">
    <property type="term" value="F:DNA binding"/>
    <property type="evidence" value="ECO:0007669"/>
    <property type="project" value="InterPro"/>
</dbReference>
<reference evidence="2 3" key="1">
    <citation type="journal article" date="2020" name="Genes (Basel)">
        <title>Genomic Comparison of Insect Gut Symbionts from Divergent Burkholderia Subclades.</title>
        <authorList>
            <person name="Takeshita K."/>
            <person name="Kikuchi Y."/>
        </authorList>
    </citation>
    <scope>NUCLEOTIDE SEQUENCE [LARGE SCALE GENOMIC DNA]</scope>
    <source>
        <strain evidence="2 3">PGU16</strain>
        <plasmid evidence="2 3">PPGU16_p1</plasmid>
    </source>
</reference>
<dbReference type="KEGG" id="plad:PPGU16_58290"/>
<keyword evidence="3" id="KW-1185">Reference proteome</keyword>
<dbReference type="PANTHER" id="PTHR33408:SF4">
    <property type="entry name" value="TRANSPOSASE DDE DOMAIN-CONTAINING PROTEIN"/>
    <property type="match status" value="1"/>
</dbReference>
<name>A0A7I8BVT0_9BURK</name>
<evidence type="ECO:0000313" key="3">
    <source>
        <dbReference type="Proteomes" id="UP000510888"/>
    </source>
</evidence>
<dbReference type="EMBL" id="AP023176">
    <property type="protein sequence ID" value="BCF92762.1"/>
    <property type="molecule type" value="Genomic_DNA"/>
</dbReference>
<dbReference type="PANTHER" id="PTHR33408">
    <property type="entry name" value="TRANSPOSASE"/>
    <property type="match status" value="1"/>
</dbReference>
<organism evidence="2 3">
    <name type="scientific">Paraburkholderia largidicola</name>
    <dbReference type="NCBI Taxonomy" id="3014751"/>
    <lineage>
        <taxon>Bacteria</taxon>
        <taxon>Pseudomonadati</taxon>
        <taxon>Pseudomonadota</taxon>
        <taxon>Betaproteobacteria</taxon>
        <taxon>Burkholderiales</taxon>
        <taxon>Burkholderiaceae</taxon>
        <taxon>Paraburkholderia</taxon>
    </lineage>
</organism>
<dbReference type="GO" id="GO:0004803">
    <property type="term" value="F:transposase activity"/>
    <property type="evidence" value="ECO:0007669"/>
    <property type="project" value="InterPro"/>
</dbReference>
<dbReference type="GO" id="GO:0006313">
    <property type="term" value="P:DNA transposition"/>
    <property type="evidence" value="ECO:0007669"/>
    <property type="project" value="InterPro"/>
</dbReference>
<accession>A0A7I8BVT0</accession>
<protein>
    <recommendedName>
        <fullName evidence="1">Transposase IS4-like domain-containing protein</fullName>
    </recommendedName>
</protein>
<sequence>MTDPDARSMATSGKGSGMVGYNVQVAVDAKHHLIVAHEVTNSGSDRAQLSPMAKAARDAMGKTRLRAVADRGYYSGPQIKECADAGIAVMLPKPTTSGAKYHGRFDKADFIYIARDDEYLCPAGERAIYRYTSEEHGLQLHRYWSSACSQCAMKPKCTPSDQRRISRWEHESVLEAAQRRLDKTPDAMTVRRRTVEHVFGTFKHWMGYTHFLMRRLPNVGTEMSLNVLAYNLARVMKILGFRKTMKAMRQVGV</sequence>
<dbReference type="Proteomes" id="UP000510888">
    <property type="component" value="Plasmid PPGU16_p1"/>
</dbReference>
<evidence type="ECO:0000259" key="1">
    <source>
        <dbReference type="Pfam" id="PF01609"/>
    </source>
</evidence>
<feature type="domain" description="Transposase IS4-like" evidence="1">
    <location>
        <begin position="12"/>
        <end position="232"/>
    </location>
</feature>
<dbReference type="Pfam" id="PF01609">
    <property type="entry name" value="DDE_Tnp_1"/>
    <property type="match status" value="1"/>
</dbReference>
<proteinExistence type="predicted"/>
<geneLocation type="plasmid" evidence="2 3">
    <name>PPGU16_p1</name>
</geneLocation>
<dbReference type="AlphaFoldDB" id="A0A7I8BVT0"/>